<dbReference type="Gene3D" id="3.30.450.20">
    <property type="entry name" value="PAS domain"/>
    <property type="match status" value="1"/>
</dbReference>
<accession>A0ABT1XV03</accession>
<dbReference type="PANTHER" id="PTHR41523">
    <property type="entry name" value="TWO-COMPONENT SYSTEM SENSOR PROTEIN"/>
    <property type="match status" value="1"/>
</dbReference>
<dbReference type="SUPFAM" id="SSF55785">
    <property type="entry name" value="PYP-like sensor domain (PAS domain)"/>
    <property type="match status" value="1"/>
</dbReference>
<comment type="caution">
    <text evidence="9">The sequence shown here is derived from an EMBL/GenBank/DDBJ whole genome shotgun (WGS) entry which is preliminary data.</text>
</comment>
<keyword evidence="5" id="KW-0547">Nucleotide-binding</keyword>
<proteinExistence type="predicted"/>
<evidence type="ECO:0000256" key="7">
    <source>
        <dbReference type="ARBA" id="ARBA00022840"/>
    </source>
</evidence>
<keyword evidence="10" id="KW-1185">Reference proteome</keyword>
<evidence type="ECO:0000256" key="6">
    <source>
        <dbReference type="ARBA" id="ARBA00022777"/>
    </source>
</evidence>
<keyword evidence="7" id="KW-0067">ATP-binding</keyword>
<sequence>MEPIKAMKPESTGSLGMALVMSSSTPLILLNEELVVKAASGSFCRNFSIDCDGVVGKELFELGEGEWDIPQLKSLLKATAAGQAEIEAYEVDLVRPDQPTRNLVIHAHVLERHESEALRLAVAITDVTEALKSRRENDALVQEKQVLLQELNHRVANSLQIIASVLMQRVRIAQSEETRTHLRDAHHRVMSVATLQRQLASSATGEVALRPYFTDLCASIGASMIPDPALLFLVVDSDDSVTSADRSVSMGLIVTELVINSLKHAYPDEAKGTIRIGYHATDDGWILSVADDGVGIEGAHESGKPGLGTGIVNALAKQLKATVAVTDAHPGCIVSITHRNKM</sequence>
<dbReference type="GO" id="GO:0016301">
    <property type="term" value="F:kinase activity"/>
    <property type="evidence" value="ECO:0007669"/>
    <property type="project" value="UniProtKB-KW"/>
</dbReference>
<dbReference type="SUPFAM" id="SSF55874">
    <property type="entry name" value="ATPase domain of HSP90 chaperone/DNA topoisomerase II/histidine kinase"/>
    <property type="match status" value="1"/>
</dbReference>
<keyword evidence="6 9" id="KW-0418">Kinase</keyword>
<reference evidence="9 10" key="1">
    <citation type="submission" date="2022-08" db="EMBL/GenBank/DDBJ databases">
        <title>Polyphasic taxonomy analysis of Qipengyuania sp.RS5-5.</title>
        <authorList>
            <person name="Xamxidin M."/>
            <person name="Wu M."/>
        </authorList>
    </citation>
    <scope>NUCLEOTIDE SEQUENCE [LARGE SCALE GENOMIC DNA]</scope>
    <source>
        <strain evidence="9 10">RS5-5</strain>
    </source>
</reference>
<evidence type="ECO:0000256" key="3">
    <source>
        <dbReference type="ARBA" id="ARBA00022553"/>
    </source>
</evidence>
<gene>
    <name evidence="9" type="ORF">NSO95_14150</name>
</gene>
<protein>
    <recommendedName>
        <fullName evidence="2">histidine kinase</fullName>
        <ecNumber evidence="2">2.7.13.3</ecNumber>
    </recommendedName>
</protein>
<comment type="catalytic activity">
    <reaction evidence="1">
        <text>ATP + protein L-histidine = ADP + protein N-phospho-L-histidine.</text>
        <dbReference type="EC" id="2.7.13.3"/>
    </reaction>
</comment>
<dbReference type="EC" id="2.7.13.3" evidence="2"/>
<dbReference type="InterPro" id="IPR013767">
    <property type="entry name" value="PAS_fold"/>
</dbReference>
<keyword evidence="4" id="KW-0808">Transferase</keyword>
<dbReference type="Proteomes" id="UP001206067">
    <property type="component" value="Unassembled WGS sequence"/>
</dbReference>
<evidence type="ECO:0000259" key="8">
    <source>
        <dbReference type="SMART" id="SM00387"/>
    </source>
</evidence>
<keyword evidence="3" id="KW-0597">Phosphoprotein</keyword>
<dbReference type="EMBL" id="JANKHH010000007">
    <property type="protein sequence ID" value="MCR2835087.1"/>
    <property type="molecule type" value="Genomic_DNA"/>
</dbReference>
<dbReference type="RefSeq" id="WP_257596956.1">
    <property type="nucleotide sequence ID" value="NZ_JANKHH010000007.1"/>
</dbReference>
<evidence type="ECO:0000313" key="9">
    <source>
        <dbReference type="EMBL" id="MCR2835087.1"/>
    </source>
</evidence>
<dbReference type="InterPro" id="IPR000014">
    <property type="entry name" value="PAS"/>
</dbReference>
<dbReference type="InterPro" id="IPR011495">
    <property type="entry name" value="Sig_transdc_His_kin_sub2_dim/P"/>
</dbReference>
<dbReference type="Pfam" id="PF07568">
    <property type="entry name" value="HisKA_2"/>
    <property type="match status" value="1"/>
</dbReference>
<evidence type="ECO:0000256" key="2">
    <source>
        <dbReference type="ARBA" id="ARBA00012438"/>
    </source>
</evidence>
<dbReference type="PANTHER" id="PTHR41523:SF8">
    <property type="entry name" value="ETHYLENE RESPONSE SENSOR PROTEIN"/>
    <property type="match status" value="1"/>
</dbReference>
<dbReference type="InterPro" id="IPR035965">
    <property type="entry name" value="PAS-like_dom_sf"/>
</dbReference>
<dbReference type="Gene3D" id="3.30.565.10">
    <property type="entry name" value="Histidine kinase-like ATPase, C-terminal domain"/>
    <property type="match status" value="1"/>
</dbReference>
<dbReference type="SMART" id="SM00387">
    <property type="entry name" value="HATPase_c"/>
    <property type="match status" value="1"/>
</dbReference>
<dbReference type="CDD" id="cd00130">
    <property type="entry name" value="PAS"/>
    <property type="match status" value="1"/>
</dbReference>
<evidence type="ECO:0000256" key="5">
    <source>
        <dbReference type="ARBA" id="ARBA00022741"/>
    </source>
</evidence>
<name>A0ABT1XV03_9SPHN</name>
<evidence type="ECO:0000256" key="1">
    <source>
        <dbReference type="ARBA" id="ARBA00000085"/>
    </source>
</evidence>
<dbReference type="InterPro" id="IPR036890">
    <property type="entry name" value="HATPase_C_sf"/>
</dbReference>
<organism evidence="9 10">
    <name type="scientific">Parerythrobacter lacustris</name>
    <dbReference type="NCBI Taxonomy" id="2969984"/>
    <lineage>
        <taxon>Bacteria</taxon>
        <taxon>Pseudomonadati</taxon>
        <taxon>Pseudomonadota</taxon>
        <taxon>Alphaproteobacteria</taxon>
        <taxon>Sphingomonadales</taxon>
        <taxon>Erythrobacteraceae</taxon>
        <taxon>Parerythrobacter</taxon>
    </lineage>
</organism>
<dbReference type="InterPro" id="IPR003594">
    <property type="entry name" value="HATPase_dom"/>
</dbReference>
<evidence type="ECO:0000313" key="10">
    <source>
        <dbReference type="Proteomes" id="UP001206067"/>
    </source>
</evidence>
<feature type="domain" description="Histidine kinase/HSP90-like ATPase" evidence="8">
    <location>
        <begin position="245"/>
        <end position="342"/>
    </location>
</feature>
<dbReference type="Pfam" id="PF00989">
    <property type="entry name" value="PAS"/>
    <property type="match status" value="1"/>
</dbReference>
<dbReference type="Pfam" id="PF02518">
    <property type="entry name" value="HATPase_c"/>
    <property type="match status" value="1"/>
</dbReference>
<evidence type="ECO:0000256" key="4">
    <source>
        <dbReference type="ARBA" id="ARBA00022679"/>
    </source>
</evidence>